<organism evidence="3 4">
    <name type="scientific">Cardiocondyla obscurior</name>
    <dbReference type="NCBI Taxonomy" id="286306"/>
    <lineage>
        <taxon>Eukaryota</taxon>
        <taxon>Metazoa</taxon>
        <taxon>Ecdysozoa</taxon>
        <taxon>Arthropoda</taxon>
        <taxon>Hexapoda</taxon>
        <taxon>Insecta</taxon>
        <taxon>Pterygota</taxon>
        <taxon>Neoptera</taxon>
        <taxon>Endopterygota</taxon>
        <taxon>Hymenoptera</taxon>
        <taxon>Apocrita</taxon>
        <taxon>Aculeata</taxon>
        <taxon>Formicoidea</taxon>
        <taxon>Formicidae</taxon>
        <taxon>Myrmicinae</taxon>
        <taxon>Cardiocondyla</taxon>
    </lineage>
</organism>
<keyword evidence="4" id="KW-1185">Reference proteome</keyword>
<dbReference type="PANTHER" id="PTHR35711">
    <property type="entry name" value="EXPRESSED PROTEIN"/>
    <property type="match status" value="1"/>
</dbReference>
<evidence type="ECO:0000313" key="3">
    <source>
        <dbReference type="EMBL" id="KAL0134416.1"/>
    </source>
</evidence>
<feature type="region of interest" description="Disordered" evidence="1">
    <location>
        <begin position="652"/>
        <end position="673"/>
    </location>
</feature>
<feature type="region of interest" description="Disordered" evidence="1">
    <location>
        <begin position="478"/>
        <end position="555"/>
    </location>
</feature>
<feature type="region of interest" description="Disordered" evidence="1">
    <location>
        <begin position="811"/>
        <end position="881"/>
    </location>
</feature>
<gene>
    <name evidence="3" type="ORF">PUN28_001299</name>
</gene>
<feature type="compositionally biased region" description="Acidic residues" evidence="1">
    <location>
        <begin position="480"/>
        <end position="551"/>
    </location>
</feature>
<protein>
    <submittedName>
        <fullName evidence="3">Uncharacterized protein</fullName>
    </submittedName>
</protein>
<dbReference type="EMBL" id="JADYXP020000001">
    <property type="protein sequence ID" value="KAL0134416.1"/>
    <property type="molecule type" value="Genomic_DNA"/>
</dbReference>
<feature type="compositionally biased region" description="Low complexity" evidence="1">
    <location>
        <begin position="811"/>
        <end position="845"/>
    </location>
</feature>
<feature type="region of interest" description="Disordered" evidence="1">
    <location>
        <begin position="728"/>
        <end position="794"/>
    </location>
</feature>
<feature type="compositionally biased region" description="Low complexity" evidence="1">
    <location>
        <begin position="741"/>
        <end position="758"/>
    </location>
</feature>
<keyword evidence="2" id="KW-0732">Signal</keyword>
<reference evidence="3 4" key="1">
    <citation type="submission" date="2023-03" db="EMBL/GenBank/DDBJ databases">
        <title>High recombination rates correlate with genetic variation in Cardiocondyla obscurior ants.</title>
        <authorList>
            <person name="Errbii M."/>
        </authorList>
    </citation>
    <scope>NUCLEOTIDE SEQUENCE [LARGE SCALE GENOMIC DNA]</scope>
    <source>
        <strain evidence="3">Alpha-2009</strain>
        <tissue evidence="3">Whole body</tissue>
    </source>
</reference>
<comment type="caution">
    <text evidence="3">The sequence shown here is derived from an EMBL/GenBank/DDBJ whole genome shotgun (WGS) entry which is preliminary data.</text>
</comment>
<proteinExistence type="predicted"/>
<feature type="region of interest" description="Disordered" evidence="1">
    <location>
        <begin position="338"/>
        <end position="416"/>
    </location>
</feature>
<dbReference type="Proteomes" id="UP001430953">
    <property type="component" value="Unassembled WGS sequence"/>
</dbReference>
<feature type="compositionally biased region" description="Low complexity" evidence="1">
    <location>
        <begin position="652"/>
        <end position="667"/>
    </location>
</feature>
<evidence type="ECO:0000256" key="1">
    <source>
        <dbReference type="SAM" id="MobiDB-lite"/>
    </source>
</evidence>
<accession>A0AAW2H4Z7</accession>
<evidence type="ECO:0000256" key="2">
    <source>
        <dbReference type="SAM" id="SignalP"/>
    </source>
</evidence>
<feature type="compositionally biased region" description="Low complexity" evidence="1">
    <location>
        <begin position="865"/>
        <end position="879"/>
    </location>
</feature>
<dbReference type="PANTHER" id="PTHR35711:SF1">
    <property type="entry name" value="ECTODERMAL, ISOFORM F"/>
    <property type="match status" value="1"/>
</dbReference>
<dbReference type="AlphaFoldDB" id="A0AAW2H4Z7"/>
<feature type="compositionally biased region" description="Pro residues" evidence="1">
    <location>
        <begin position="846"/>
        <end position="864"/>
    </location>
</feature>
<feature type="compositionally biased region" description="Basic and acidic residues" evidence="1">
    <location>
        <begin position="338"/>
        <end position="361"/>
    </location>
</feature>
<sequence>MFLILSRILSRPNCILVLMIFNLASSAPLKSQKQIGQGFSSLPKILEIQLPLKIASKEDLVAWSKYVSSLVASKINTSNLKSSPSAEKQIPFISNTGLKSNEALKKAPLNEKRLNYPARRLKEPPVQKADDMVVAYPLPMGAMKPTASSRQDPSSLPTSSFNGPADFGQYPDYNLGIPYQQGEIDFGNFDILTQPPSNTYLPVSSPIDITKPHLNDDKNTSDFEEPAKLQTVKDSLNLKTHNNEYEQALPIAANNGLAGLNFSYTGEPLLSFPFQAVITVSKEPPGAMVTKNQPTDYTALEDIPSDLLSFFDQNYTLMNESGQVNVVFNDFITDTSETKAQENVKKEKEKKKEQNVREQKKQSQKSQSQKKQSQKSQSQKVQSQKNQSKKIQSQKNQNQKKAKSSNKQKSSIKRQSSVLGDLLRTLGILRKLPKNTTEINVATPVLSILKGTNSQKIQVSFDETPPNRERRNETFLAQQLEEDDNNDDDDENGNGENGNDENGNDENDNDENDNDENGNGDNENDEDDDDGNEPQIEAQEEDEDDEEEEEGGSIQALIELLPLAAPILEELSDPESDVDIVEVIQGAIPLLEGLSDPEEEGGVDLPSVLLPLSQKISGGPEGQSDSGAILGPIIQLIAPLIGPLSGPLLGPLSRSSSGPAGSQGSTSIFTASAGPLSKPQGPYGQSVLSSLIASITSKLSKESAASADESDVKSLVSSIVSGVLAGASAGSSGHKNRYGHSQYGQNNYNANAGYGQSNPSSYNGNKDTYHSSTSYGSYGPPPPQMQEGSSAEALLEPFKEAFGAFLKLSGTSSTSSATLSGGSSSTSTGLSTSSSQSSEKPATPTYGPPTSPPYSAPSPPPPSPSYNSYASPPSTNSPYVSFTRRQIARQQIKNF</sequence>
<feature type="compositionally biased region" description="Low complexity" evidence="1">
    <location>
        <begin position="364"/>
        <end position="397"/>
    </location>
</feature>
<feature type="region of interest" description="Disordered" evidence="1">
    <location>
        <begin position="143"/>
        <end position="163"/>
    </location>
</feature>
<feature type="compositionally biased region" description="Polar residues" evidence="1">
    <location>
        <begin position="146"/>
        <end position="162"/>
    </location>
</feature>
<evidence type="ECO:0000313" key="4">
    <source>
        <dbReference type="Proteomes" id="UP001430953"/>
    </source>
</evidence>
<feature type="compositionally biased region" description="Basic residues" evidence="1">
    <location>
        <begin position="398"/>
        <end position="412"/>
    </location>
</feature>
<feature type="signal peptide" evidence="2">
    <location>
        <begin position="1"/>
        <end position="26"/>
    </location>
</feature>
<name>A0AAW2H4Z7_9HYME</name>
<feature type="chain" id="PRO_5043598532" evidence="2">
    <location>
        <begin position="27"/>
        <end position="895"/>
    </location>
</feature>